<name>A0A0C2CJD6_9BILA</name>
<proteinExistence type="predicted"/>
<evidence type="ECO:0000256" key="2">
    <source>
        <dbReference type="ARBA" id="ARBA00022803"/>
    </source>
</evidence>
<evidence type="ECO:0000313" key="6">
    <source>
        <dbReference type="Proteomes" id="UP000054047"/>
    </source>
</evidence>
<dbReference type="GO" id="GO:0035269">
    <property type="term" value="P:protein O-linked glycosylation via mannose"/>
    <property type="evidence" value="ECO:0007669"/>
    <property type="project" value="TreeGrafter"/>
</dbReference>
<reference evidence="5 6" key="1">
    <citation type="submission" date="2013-12" db="EMBL/GenBank/DDBJ databases">
        <title>Draft genome of the parsitic nematode Ancylostoma duodenale.</title>
        <authorList>
            <person name="Mitreva M."/>
        </authorList>
    </citation>
    <scope>NUCLEOTIDE SEQUENCE [LARGE SCALE GENOMIC DNA]</scope>
    <source>
        <strain evidence="5 6">Zhejiang</strain>
    </source>
</reference>
<feature type="region of interest" description="Disordered" evidence="3">
    <location>
        <begin position="1"/>
        <end position="24"/>
    </location>
</feature>
<keyword evidence="6" id="KW-1185">Reference proteome</keyword>
<feature type="compositionally biased region" description="Basic residues" evidence="3">
    <location>
        <begin position="9"/>
        <end position="18"/>
    </location>
</feature>
<protein>
    <submittedName>
        <fullName evidence="5">Uncharacterized protein</fullName>
    </submittedName>
</protein>
<evidence type="ECO:0000313" key="5">
    <source>
        <dbReference type="EMBL" id="KIH56553.1"/>
    </source>
</evidence>
<sequence length="184" mass="21014">MDDDERRCCQSRRRRRRPLTTDLAQPAVHHSLRNIALVQPEIGVFQKMEGDSGGGGWSAAARLQLIRPNAISSHAYHDHLDMKRPKLKTRRRERGGAESPHKDRHHSWNSNWLILVIAALAILPYIPSLDGEFVFDDSATILNNPIVTGKSHLKQVFTTDYWGYPIASPQSHKSYRPLTTLTFW</sequence>
<evidence type="ECO:0000256" key="3">
    <source>
        <dbReference type="SAM" id="MobiDB-lite"/>
    </source>
</evidence>
<dbReference type="PANTHER" id="PTHR44227:SF3">
    <property type="entry name" value="PROTEIN O-MANNOSYL-TRANSFERASE TMTC4"/>
    <property type="match status" value="1"/>
</dbReference>
<keyword evidence="2" id="KW-0802">TPR repeat</keyword>
<evidence type="ECO:0000256" key="4">
    <source>
        <dbReference type="SAM" id="Phobius"/>
    </source>
</evidence>
<dbReference type="OrthoDB" id="1658288at2759"/>
<dbReference type="GO" id="GO:0030968">
    <property type="term" value="P:endoplasmic reticulum unfolded protein response"/>
    <property type="evidence" value="ECO:0007669"/>
    <property type="project" value="TreeGrafter"/>
</dbReference>
<dbReference type="Proteomes" id="UP000054047">
    <property type="component" value="Unassembled WGS sequence"/>
</dbReference>
<evidence type="ECO:0000256" key="1">
    <source>
        <dbReference type="ARBA" id="ARBA00022737"/>
    </source>
</evidence>
<organism evidence="5 6">
    <name type="scientific">Ancylostoma duodenale</name>
    <dbReference type="NCBI Taxonomy" id="51022"/>
    <lineage>
        <taxon>Eukaryota</taxon>
        <taxon>Metazoa</taxon>
        <taxon>Ecdysozoa</taxon>
        <taxon>Nematoda</taxon>
        <taxon>Chromadorea</taxon>
        <taxon>Rhabditida</taxon>
        <taxon>Rhabditina</taxon>
        <taxon>Rhabditomorpha</taxon>
        <taxon>Strongyloidea</taxon>
        <taxon>Ancylostomatidae</taxon>
        <taxon>Ancylostomatinae</taxon>
        <taxon>Ancylostoma</taxon>
    </lineage>
</organism>
<dbReference type="EMBL" id="KN735568">
    <property type="protein sequence ID" value="KIH56553.1"/>
    <property type="molecule type" value="Genomic_DNA"/>
</dbReference>
<feature type="transmembrane region" description="Helical" evidence="4">
    <location>
        <begin position="108"/>
        <end position="126"/>
    </location>
</feature>
<keyword evidence="4" id="KW-0812">Transmembrane</keyword>
<dbReference type="InterPro" id="IPR052346">
    <property type="entry name" value="O-mannosyl-transferase_TMTC"/>
</dbReference>
<dbReference type="GO" id="GO:0005783">
    <property type="term" value="C:endoplasmic reticulum"/>
    <property type="evidence" value="ECO:0007669"/>
    <property type="project" value="TreeGrafter"/>
</dbReference>
<dbReference type="AlphaFoldDB" id="A0A0C2CJD6"/>
<keyword evidence="4" id="KW-1133">Transmembrane helix</keyword>
<dbReference type="PANTHER" id="PTHR44227">
    <property type="match status" value="1"/>
</dbReference>
<keyword evidence="1" id="KW-0677">Repeat</keyword>
<accession>A0A0C2CJD6</accession>
<keyword evidence="4" id="KW-0472">Membrane</keyword>
<gene>
    <name evidence="5" type="ORF">ANCDUO_13266</name>
</gene>
<dbReference type="GO" id="GO:0000030">
    <property type="term" value="F:mannosyltransferase activity"/>
    <property type="evidence" value="ECO:0007669"/>
    <property type="project" value="TreeGrafter"/>
</dbReference>
<feature type="region of interest" description="Disordered" evidence="3">
    <location>
        <begin position="82"/>
        <end position="105"/>
    </location>
</feature>